<evidence type="ECO:0000313" key="2">
    <source>
        <dbReference type="EMBL" id="MBP1925689.1"/>
    </source>
</evidence>
<dbReference type="InterPro" id="IPR003141">
    <property type="entry name" value="Pol/His_phosphatase_N"/>
</dbReference>
<accession>A0ABS4GDH7</accession>
<keyword evidence="3" id="KW-1185">Reference proteome</keyword>
<name>A0ABS4GDH7_9FIRM</name>
<dbReference type="SMART" id="SM00481">
    <property type="entry name" value="POLIIIAc"/>
    <property type="match status" value="1"/>
</dbReference>
<sequence length="272" mass="31760">MIKVDLHMHTCASDGTWDIYELKEQLIKNKINIFSITDHDCIDNVTKMDEIITSNDNLIHLHGVELTTTYQGREYHILTYNYDVNNENLIKLMNWTNENRINSNKEYIKQYASLLYENVDYEDFEKYEYNIKRGGWKSYNYMVDKGIHKDLSSHLADVNKSGFRANLKSPEETIRIAKNSGGRVILAHPAYNYKNAYMPESEMKYWLEIGIDGMECYSPYNQSYVEGYIEFCKKNNLMISGGSDCHGTFLQSRKLGVPHVELKDLNIKELLN</sequence>
<feature type="domain" description="Polymerase/histidinol phosphatase N-terminal" evidence="1">
    <location>
        <begin position="4"/>
        <end position="70"/>
    </location>
</feature>
<gene>
    <name evidence="2" type="ORF">J2Z76_001550</name>
</gene>
<dbReference type="Proteomes" id="UP001519342">
    <property type="component" value="Unassembled WGS sequence"/>
</dbReference>
<dbReference type="Gene3D" id="1.10.150.650">
    <property type="match status" value="1"/>
</dbReference>
<dbReference type="CDD" id="cd07438">
    <property type="entry name" value="PHP_HisPPase_AMP"/>
    <property type="match status" value="1"/>
</dbReference>
<organism evidence="2 3">
    <name type="scientific">Sedimentibacter acidaminivorans</name>
    <dbReference type="NCBI Taxonomy" id="913099"/>
    <lineage>
        <taxon>Bacteria</taxon>
        <taxon>Bacillati</taxon>
        <taxon>Bacillota</taxon>
        <taxon>Tissierellia</taxon>
        <taxon>Sedimentibacter</taxon>
    </lineage>
</organism>
<dbReference type="InterPro" id="IPR004013">
    <property type="entry name" value="PHP_dom"/>
</dbReference>
<dbReference type="SUPFAM" id="SSF89550">
    <property type="entry name" value="PHP domain-like"/>
    <property type="match status" value="1"/>
</dbReference>
<dbReference type="InterPro" id="IPR016195">
    <property type="entry name" value="Pol/histidinol_Pase-like"/>
</dbReference>
<dbReference type="InterPro" id="IPR052018">
    <property type="entry name" value="PHP_domain"/>
</dbReference>
<reference evidence="2 3" key="1">
    <citation type="submission" date="2021-03" db="EMBL/GenBank/DDBJ databases">
        <title>Genomic Encyclopedia of Type Strains, Phase IV (KMG-IV): sequencing the most valuable type-strain genomes for metagenomic binning, comparative biology and taxonomic classification.</title>
        <authorList>
            <person name="Goeker M."/>
        </authorList>
    </citation>
    <scope>NUCLEOTIDE SEQUENCE [LARGE SCALE GENOMIC DNA]</scope>
    <source>
        <strain evidence="2 3">DSM 24004</strain>
    </source>
</reference>
<dbReference type="EMBL" id="JAGGKS010000004">
    <property type="protein sequence ID" value="MBP1925689.1"/>
    <property type="molecule type" value="Genomic_DNA"/>
</dbReference>
<dbReference type="PANTHER" id="PTHR42924">
    <property type="entry name" value="EXONUCLEASE"/>
    <property type="match status" value="1"/>
</dbReference>
<dbReference type="Pfam" id="PF02811">
    <property type="entry name" value="PHP"/>
    <property type="match status" value="1"/>
</dbReference>
<dbReference type="RefSeq" id="WP_209511436.1">
    <property type="nucleotide sequence ID" value="NZ_JAGGKS010000004.1"/>
</dbReference>
<dbReference type="PANTHER" id="PTHR42924:SF3">
    <property type="entry name" value="POLYMERASE_HISTIDINOL PHOSPHATASE N-TERMINAL DOMAIN-CONTAINING PROTEIN"/>
    <property type="match status" value="1"/>
</dbReference>
<dbReference type="Gene3D" id="3.20.20.140">
    <property type="entry name" value="Metal-dependent hydrolases"/>
    <property type="match status" value="1"/>
</dbReference>
<proteinExistence type="predicted"/>
<protein>
    <submittedName>
        <fullName evidence="2">Metal-dependent phosphoesterase TrpH</fullName>
    </submittedName>
</protein>
<comment type="caution">
    <text evidence="2">The sequence shown here is derived from an EMBL/GenBank/DDBJ whole genome shotgun (WGS) entry which is preliminary data.</text>
</comment>
<evidence type="ECO:0000259" key="1">
    <source>
        <dbReference type="SMART" id="SM00481"/>
    </source>
</evidence>
<evidence type="ECO:0000313" key="3">
    <source>
        <dbReference type="Proteomes" id="UP001519342"/>
    </source>
</evidence>